<name>A0A915AID8_PARUN</name>
<keyword evidence="1" id="KW-1185">Reference proteome</keyword>
<dbReference type="WBParaSite" id="PgR009X_g091_t01">
    <property type="protein sequence ID" value="PgR009X_g091_t01"/>
    <property type="gene ID" value="PgR009X_g091"/>
</dbReference>
<evidence type="ECO:0000313" key="1">
    <source>
        <dbReference type="Proteomes" id="UP000887569"/>
    </source>
</evidence>
<dbReference type="Proteomes" id="UP000887569">
    <property type="component" value="Unplaced"/>
</dbReference>
<accession>A0A915AID8</accession>
<sequence>MQLYFLTTRRDHRQYVENRQGSQQHLDVGSYALTCRHRLFVKRLSPTSHI</sequence>
<organism evidence="1 2">
    <name type="scientific">Parascaris univalens</name>
    <name type="common">Nematode worm</name>
    <dbReference type="NCBI Taxonomy" id="6257"/>
    <lineage>
        <taxon>Eukaryota</taxon>
        <taxon>Metazoa</taxon>
        <taxon>Ecdysozoa</taxon>
        <taxon>Nematoda</taxon>
        <taxon>Chromadorea</taxon>
        <taxon>Rhabditida</taxon>
        <taxon>Spirurina</taxon>
        <taxon>Ascaridomorpha</taxon>
        <taxon>Ascaridoidea</taxon>
        <taxon>Ascarididae</taxon>
        <taxon>Parascaris</taxon>
    </lineage>
</organism>
<reference evidence="2" key="1">
    <citation type="submission" date="2022-11" db="UniProtKB">
        <authorList>
            <consortium name="WormBaseParasite"/>
        </authorList>
    </citation>
    <scope>IDENTIFICATION</scope>
</reference>
<dbReference type="AlphaFoldDB" id="A0A915AID8"/>
<proteinExistence type="predicted"/>
<evidence type="ECO:0000313" key="2">
    <source>
        <dbReference type="WBParaSite" id="PgR009X_g091_t01"/>
    </source>
</evidence>
<protein>
    <submittedName>
        <fullName evidence="2">Uncharacterized protein</fullName>
    </submittedName>
</protein>